<sequence>MSLLKLLEQAQGGQGLMQLAQQFGLDDEKAQSLTQMLAPAIGSAAKQRAQKGGAAQVLEAFRGESQAGLFEDAQSAASAGGQAQGMDFLQNLLGGKTEADGLAQEAAQRSGIDAGTVAQFLPALAAMIQGGLQKNMPDASIDGMSAGLMGSSEGAGGGIMGLVGSLMGGAKDSEGGGLGPLLQMLDADGDGSPMDDILEKFMK</sequence>
<dbReference type="Pfam" id="PF06078">
    <property type="entry name" value="DUF937"/>
    <property type="match status" value="1"/>
</dbReference>
<proteinExistence type="predicted"/>
<gene>
    <name evidence="1" type="ORF">RZ517_05915</name>
</gene>
<protein>
    <submittedName>
        <fullName evidence="1">DUF937 domain-containing protein</fullName>
    </submittedName>
</protein>
<evidence type="ECO:0000313" key="2">
    <source>
        <dbReference type="Proteomes" id="UP001364156"/>
    </source>
</evidence>
<keyword evidence="2" id="KW-1185">Reference proteome</keyword>
<organism evidence="1 2">
    <name type="scientific">Roseovarius phycicola</name>
    <dbReference type="NCBI Taxonomy" id="3080976"/>
    <lineage>
        <taxon>Bacteria</taxon>
        <taxon>Pseudomonadati</taxon>
        <taxon>Pseudomonadota</taxon>
        <taxon>Alphaproteobacteria</taxon>
        <taxon>Rhodobacterales</taxon>
        <taxon>Roseobacteraceae</taxon>
        <taxon>Roseovarius</taxon>
    </lineage>
</organism>
<dbReference type="Proteomes" id="UP001364156">
    <property type="component" value="Chromosome"/>
</dbReference>
<dbReference type="RefSeq" id="WP_338550537.1">
    <property type="nucleotide sequence ID" value="NZ_CP146069.1"/>
</dbReference>
<accession>A0ABZ2HLN1</accession>
<name>A0ABZ2HLN1_9RHOB</name>
<dbReference type="InterPro" id="IPR009282">
    <property type="entry name" value="DUF937"/>
</dbReference>
<evidence type="ECO:0000313" key="1">
    <source>
        <dbReference type="EMBL" id="WWR47704.1"/>
    </source>
</evidence>
<dbReference type="EMBL" id="CP146069">
    <property type="protein sequence ID" value="WWR47704.1"/>
    <property type="molecule type" value="Genomic_DNA"/>
</dbReference>
<reference evidence="1 2" key="1">
    <citation type="submission" date="2023-10" db="EMBL/GenBank/DDBJ databases">
        <title>Roseovarius strain S88 nov., isolated from a marine algae.</title>
        <authorList>
            <person name="Lee M.W."/>
            <person name="Lee J.K."/>
            <person name="Kim J.M."/>
            <person name="Choi D.G."/>
            <person name="Baek J.H."/>
            <person name="Bayburt H."/>
            <person name="Jung J.J."/>
            <person name="Han D.M."/>
            <person name="Jeon C.O."/>
        </authorList>
    </citation>
    <scope>NUCLEOTIDE SEQUENCE [LARGE SCALE GENOMIC DNA]</scope>
    <source>
        <strain evidence="1 2">S88</strain>
    </source>
</reference>